<sequence length="260" mass="28911">MAATPKIGLIIVGDEILSGMRQDKHLGAVIERLHARGLHLSWVQMAGDDPDYLSDLLSGTFSRPDIVLCCGGIGGTPDDHTRQAAARALGRPIVRHPGAVAIIEERCSESGQPVDEYRLRMADFPEGAALIPNPYNKIAGFTVHDHHFVPGFPVMAWPMIEWVLDTHYRQLQHSTREYKQALLLFETPEARITPVMEALEKEYVGCKLYSLPSVGDDKLARHIELGVKARGGEEMKTLVSQAFTRLQEILQDMHCVTQLL</sequence>
<dbReference type="CDD" id="cd00885">
    <property type="entry name" value="cinA"/>
    <property type="match status" value="1"/>
</dbReference>
<evidence type="ECO:0000313" key="3">
    <source>
        <dbReference type="Proteomes" id="UP001156664"/>
    </source>
</evidence>
<organism evidence="2 3">
    <name type="scientific">Limnobacter litoralis</name>
    <dbReference type="NCBI Taxonomy" id="481366"/>
    <lineage>
        <taxon>Bacteria</taxon>
        <taxon>Pseudomonadati</taxon>
        <taxon>Pseudomonadota</taxon>
        <taxon>Betaproteobacteria</taxon>
        <taxon>Burkholderiales</taxon>
        <taxon>Burkholderiaceae</taxon>
        <taxon>Limnobacter</taxon>
    </lineage>
</organism>
<accession>A0ABQ5YSJ7</accession>
<name>A0ABQ5YSJ7_9BURK</name>
<dbReference type="SMART" id="SM00852">
    <property type="entry name" value="MoCF_biosynth"/>
    <property type="match status" value="1"/>
</dbReference>
<evidence type="ECO:0000259" key="1">
    <source>
        <dbReference type="SMART" id="SM00852"/>
    </source>
</evidence>
<dbReference type="Pfam" id="PF00994">
    <property type="entry name" value="MoCF_biosynth"/>
    <property type="match status" value="1"/>
</dbReference>
<feature type="domain" description="MoaB/Mog" evidence="1">
    <location>
        <begin position="8"/>
        <end position="171"/>
    </location>
</feature>
<dbReference type="Gene3D" id="3.40.980.10">
    <property type="entry name" value="MoaB/Mog-like domain"/>
    <property type="match status" value="1"/>
</dbReference>
<dbReference type="InterPro" id="IPR001453">
    <property type="entry name" value="MoaB/Mog_dom"/>
</dbReference>
<dbReference type="EMBL" id="BSOJ01000015">
    <property type="protein sequence ID" value="GLR26407.1"/>
    <property type="molecule type" value="Genomic_DNA"/>
</dbReference>
<dbReference type="Proteomes" id="UP001156664">
    <property type="component" value="Unassembled WGS sequence"/>
</dbReference>
<reference evidence="3" key="1">
    <citation type="journal article" date="2019" name="Int. J. Syst. Evol. Microbiol.">
        <title>The Global Catalogue of Microorganisms (GCM) 10K type strain sequencing project: providing services to taxonomists for standard genome sequencing and annotation.</title>
        <authorList>
            <consortium name="The Broad Institute Genomics Platform"/>
            <consortium name="The Broad Institute Genome Sequencing Center for Infectious Disease"/>
            <person name="Wu L."/>
            <person name="Ma J."/>
        </authorList>
    </citation>
    <scope>NUCLEOTIDE SEQUENCE [LARGE SCALE GENOMIC DNA]</scope>
    <source>
        <strain evidence="3">NBRC 105857</strain>
    </source>
</reference>
<dbReference type="RefSeq" id="WP_284280984.1">
    <property type="nucleotide sequence ID" value="NZ_BSOJ01000015.1"/>
</dbReference>
<evidence type="ECO:0000313" key="2">
    <source>
        <dbReference type="EMBL" id="GLR26407.1"/>
    </source>
</evidence>
<proteinExistence type="predicted"/>
<dbReference type="InterPro" id="IPR036425">
    <property type="entry name" value="MoaB/Mog-like_dom_sf"/>
</dbReference>
<dbReference type="SUPFAM" id="SSF53218">
    <property type="entry name" value="Molybdenum cofactor biosynthesis proteins"/>
    <property type="match status" value="1"/>
</dbReference>
<dbReference type="PANTHER" id="PTHR13939">
    <property type="entry name" value="NICOTINAMIDE-NUCLEOTIDE AMIDOHYDROLASE PNCC"/>
    <property type="match status" value="1"/>
</dbReference>
<comment type="caution">
    <text evidence="2">The sequence shown here is derived from an EMBL/GenBank/DDBJ whole genome shotgun (WGS) entry which is preliminary data.</text>
</comment>
<gene>
    <name evidence="2" type="ORF">GCM10007875_14970</name>
</gene>
<dbReference type="InterPro" id="IPR050101">
    <property type="entry name" value="CinA"/>
</dbReference>
<keyword evidence="3" id="KW-1185">Reference proteome</keyword>
<dbReference type="PANTHER" id="PTHR13939:SF0">
    <property type="entry name" value="NMN AMIDOHYDROLASE-LIKE PROTEIN YFAY"/>
    <property type="match status" value="1"/>
</dbReference>
<protein>
    <submittedName>
        <fullName evidence="2">Damage-inducible protein</fullName>
    </submittedName>
</protein>